<reference evidence="1 2" key="1">
    <citation type="submission" date="2009-12" db="EMBL/GenBank/DDBJ databases">
        <title>Genome Sequence of Prevotella buccalis ATCC 35310.</title>
        <authorList>
            <person name="Durkin A.S."/>
            <person name="Madupu R."/>
            <person name="Torralba M."/>
            <person name="Methe B."/>
            <person name="Sutton G."/>
            <person name="Strausberg R.L."/>
            <person name="Nelson K.E."/>
        </authorList>
    </citation>
    <scope>NUCLEOTIDE SEQUENCE [LARGE SCALE GENOMIC DNA]</scope>
    <source>
        <strain evidence="1 2">ATCC 35310</strain>
    </source>
</reference>
<name>D1W987_9BACT</name>
<evidence type="ECO:0000313" key="2">
    <source>
        <dbReference type="Proteomes" id="UP000005283"/>
    </source>
</evidence>
<dbReference type="STRING" id="679190.HMPREF0650_0102"/>
<sequence length="56" mass="6685">MYRQNLIKKISEKNVDYLEYKAKGITVHYSAFELEQLIKYYTVLVKKLSEEKGIKV</sequence>
<comment type="caution">
    <text evidence="1">The sequence shown here is derived from an EMBL/GenBank/DDBJ whole genome shotgun (WGS) entry which is preliminary data.</text>
</comment>
<gene>
    <name evidence="1" type="ORF">HMPREF0650_0102</name>
</gene>
<organism evidence="1 2">
    <name type="scientific">Hoylesella buccalis ATCC 35310</name>
    <dbReference type="NCBI Taxonomy" id="679190"/>
    <lineage>
        <taxon>Bacteria</taxon>
        <taxon>Pseudomonadati</taxon>
        <taxon>Bacteroidota</taxon>
        <taxon>Bacteroidia</taxon>
        <taxon>Bacteroidales</taxon>
        <taxon>Prevotellaceae</taxon>
        <taxon>Hoylesella</taxon>
    </lineage>
</organism>
<dbReference type="EMBL" id="ADEG01000113">
    <property type="protein sequence ID" value="EFA90890.1"/>
    <property type="molecule type" value="Genomic_DNA"/>
</dbReference>
<dbReference type="AlphaFoldDB" id="D1W987"/>
<proteinExistence type="predicted"/>
<accession>D1W987</accession>
<dbReference type="Proteomes" id="UP000005283">
    <property type="component" value="Unassembled WGS sequence"/>
</dbReference>
<evidence type="ECO:0000313" key="1">
    <source>
        <dbReference type="EMBL" id="EFA90890.1"/>
    </source>
</evidence>
<protein>
    <submittedName>
        <fullName evidence="1">Uncharacterized protein</fullName>
    </submittedName>
</protein>
<keyword evidence="2" id="KW-1185">Reference proteome</keyword>